<dbReference type="SUPFAM" id="SSF50447">
    <property type="entry name" value="Translation proteins"/>
    <property type="match status" value="1"/>
</dbReference>
<dbReference type="GO" id="GO:0005840">
    <property type="term" value="C:ribosome"/>
    <property type="evidence" value="ECO:0007669"/>
    <property type="project" value="InterPro"/>
</dbReference>
<dbReference type="InterPro" id="IPR002676">
    <property type="entry name" value="RimM_N"/>
</dbReference>
<keyword evidence="4 5" id="KW-0143">Chaperone</keyword>
<dbReference type="SUPFAM" id="SSF50346">
    <property type="entry name" value="PRC-barrel domain"/>
    <property type="match status" value="1"/>
</dbReference>
<dbReference type="PANTHER" id="PTHR33692:SF1">
    <property type="entry name" value="RIBOSOME MATURATION FACTOR RIMM"/>
    <property type="match status" value="1"/>
</dbReference>
<keyword evidence="9" id="KW-1185">Reference proteome</keyword>
<feature type="domain" description="Ribosome maturation factor RimM PRC barrel" evidence="7">
    <location>
        <begin position="99"/>
        <end position="169"/>
    </location>
</feature>
<gene>
    <name evidence="5" type="primary">rimM</name>
    <name evidence="8" type="ORF">DFR35_2235</name>
</gene>
<dbReference type="InterPro" id="IPR036976">
    <property type="entry name" value="RimM_N_sf"/>
</dbReference>
<comment type="domain">
    <text evidence="5">The PRC barrel domain binds ribosomal protein uS19.</text>
</comment>
<dbReference type="InterPro" id="IPR009000">
    <property type="entry name" value="Transl_B-barrel_sf"/>
</dbReference>
<evidence type="ECO:0000259" key="6">
    <source>
        <dbReference type="Pfam" id="PF01782"/>
    </source>
</evidence>
<dbReference type="Gene3D" id="2.30.30.240">
    <property type="entry name" value="PRC-barrel domain"/>
    <property type="match status" value="1"/>
</dbReference>
<dbReference type="GO" id="GO:0043022">
    <property type="term" value="F:ribosome binding"/>
    <property type="evidence" value="ECO:0007669"/>
    <property type="project" value="InterPro"/>
</dbReference>
<evidence type="ECO:0000313" key="8">
    <source>
        <dbReference type="EMBL" id="RLJ63606.1"/>
    </source>
</evidence>
<name>A0A497XAN1_9PROT</name>
<comment type="caution">
    <text evidence="8">The sequence shown here is derived from an EMBL/GenBank/DDBJ whole genome shotgun (WGS) entry which is preliminary data.</text>
</comment>
<comment type="function">
    <text evidence="5">An accessory protein needed during the final step in the assembly of 30S ribosomal subunit, possibly for assembly of the head region. Essential for efficient processing of 16S rRNA. May be needed both before and after RbfA during the maturation of 16S rRNA. It has affinity for free ribosomal 30S subunits but not for 70S ribosomes.</text>
</comment>
<protein>
    <recommendedName>
        <fullName evidence="5">Ribosome maturation factor RimM</fullName>
    </recommendedName>
</protein>
<comment type="subcellular location">
    <subcellularLocation>
        <location evidence="5">Cytoplasm</location>
    </subcellularLocation>
</comment>
<organism evidence="8 9">
    <name type="scientific">Sulfurisoma sediminicola</name>
    <dbReference type="NCBI Taxonomy" id="1381557"/>
    <lineage>
        <taxon>Bacteria</taxon>
        <taxon>Pseudomonadati</taxon>
        <taxon>Pseudomonadota</taxon>
        <taxon>Betaproteobacteria</taxon>
        <taxon>Nitrosomonadales</taxon>
        <taxon>Sterolibacteriaceae</taxon>
        <taxon>Sulfurisoma</taxon>
    </lineage>
</organism>
<proteinExistence type="inferred from homology"/>
<evidence type="ECO:0000256" key="5">
    <source>
        <dbReference type="HAMAP-Rule" id="MF_00014"/>
    </source>
</evidence>
<dbReference type="GO" id="GO:0006364">
    <property type="term" value="P:rRNA processing"/>
    <property type="evidence" value="ECO:0007669"/>
    <property type="project" value="UniProtKB-UniRule"/>
</dbReference>
<dbReference type="InterPro" id="IPR056792">
    <property type="entry name" value="PRC_RimM"/>
</dbReference>
<evidence type="ECO:0000313" key="9">
    <source>
        <dbReference type="Proteomes" id="UP000268908"/>
    </source>
</evidence>
<feature type="domain" description="RimM N-terminal" evidence="6">
    <location>
        <begin position="4"/>
        <end position="87"/>
    </location>
</feature>
<dbReference type="GO" id="GO:0005737">
    <property type="term" value="C:cytoplasm"/>
    <property type="evidence" value="ECO:0007669"/>
    <property type="project" value="UniProtKB-SubCell"/>
</dbReference>
<dbReference type="PANTHER" id="PTHR33692">
    <property type="entry name" value="RIBOSOME MATURATION FACTOR RIMM"/>
    <property type="match status" value="1"/>
</dbReference>
<sequence>MVVLGRVIAPFGVQGWLKLVALGDDPAAWRTMPAWWLGKDPDGTEWRRYELEVLKPHGKGLVAKLKGVDDRTAAEALDGSYFAVPREMLPKPQKDEYYWADLIGLDVVNARGVRLGQVAELIETGANEVLVVREGEGSEIRERLLPFVAQVVNEVDVPNRVIRVDWEADW</sequence>
<accession>A0A497XAN1</accession>
<evidence type="ECO:0000256" key="4">
    <source>
        <dbReference type="ARBA" id="ARBA00023186"/>
    </source>
</evidence>
<comment type="subunit">
    <text evidence="5">Binds ribosomal protein uS19.</text>
</comment>
<evidence type="ECO:0000256" key="2">
    <source>
        <dbReference type="ARBA" id="ARBA00022517"/>
    </source>
</evidence>
<dbReference type="RefSeq" id="WP_121242419.1">
    <property type="nucleotide sequence ID" value="NZ_BHVV01000003.1"/>
</dbReference>
<comment type="similarity">
    <text evidence="5">Belongs to the RimM family.</text>
</comment>
<dbReference type="HAMAP" id="MF_00014">
    <property type="entry name" value="Ribosome_mat_RimM"/>
    <property type="match status" value="1"/>
</dbReference>
<evidence type="ECO:0000256" key="1">
    <source>
        <dbReference type="ARBA" id="ARBA00022490"/>
    </source>
</evidence>
<evidence type="ECO:0000259" key="7">
    <source>
        <dbReference type="Pfam" id="PF24986"/>
    </source>
</evidence>
<dbReference type="InterPro" id="IPR011961">
    <property type="entry name" value="RimM"/>
</dbReference>
<reference evidence="8 9" key="1">
    <citation type="submission" date="2018-10" db="EMBL/GenBank/DDBJ databases">
        <title>Genomic Encyclopedia of Type Strains, Phase IV (KMG-IV): sequencing the most valuable type-strain genomes for metagenomic binning, comparative biology and taxonomic classification.</title>
        <authorList>
            <person name="Goeker M."/>
        </authorList>
    </citation>
    <scope>NUCLEOTIDE SEQUENCE [LARGE SCALE GENOMIC DNA]</scope>
    <source>
        <strain evidence="8 9">DSM 26916</strain>
    </source>
</reference>
<dbReference type="Gene3D" id="2.40.30.60">
    <property type="entry name" value="RimM"/>
    <property type="match status" value="1"/>
</dbReference>
<dbReference type="EMBL" id="RCCI01000006">
    <property type="protein sequence ID" value="RLJ63606.1"/>
    <property type="molecule type" value="Genomic_DNA"/>
</dbReference>
<dbReference type="NCBIfam" id="TIGR02273">
    <property type="entry name" value="16S_RimM"/>
    <property type="match status" value="1"/>
</dbReference>
<dbReference type="AlphaFoldDB" id="A0A497XAN1"/>
<dbReference type="Pfam" id="PF24986">
    <property type="entry name" value="PRC_RimM"/>
    <property type="match status" value="1"/>
</dbReference>
<dbReference type="Proteomes" id="UP000268908">
    <property type="component" value="Unassembled WGS sequence"/>
</dbReference>
<keyword evidence="1 5" id="KW-0963">Cytoplasm</keyword>
<evidence type="ECO:0000256" key="3">
    <source>
        <dbReference type="ARBA" id="ARBA00022552"/>
    </source>
</evidence>
<dbReference type="OrthoDB" id="9783509at2"/>
<keyword evidence="3 5" id="KW-0698">rRNA processing</keyword>
<keyword evidence="2 5" id="KW-0690">Ribosome biogenesis</keyword>
<dbReference type="InterPro" id="IPR011033">
    <property type="entry name" value="PRC_barrel-like_sf"/>
</dbReference>
<dbReference type="GO" id="GO:0042274">
    <property type="term" value="P:ribosomal small subunit biogenesis"/>
    <property type="evidence" value="ECO:0007669"/>
    <property type="project" value="UniProtKB-UniRule"/>
</dbReference>
<dbReference type="Pfam" id="PF01782">
    <property type="entry name" value="RimM"/>
    <property type="match status" value="1"/>
</dbReference>